<comment type="similarity">
    <text evidence="1 4">Belongs to the glycosyl hydrolase 32 family.</text>
</comment>
<dbReference type="Proteomes" id="UP000464186">
    <property type="component" value="Chromosome"/>
</dbReference>
<feature type="domain" description="Glycosyl hydrolase family 32 C-terminal" evidence="7">
    <location>
        <begin position="442"/>
        <end position="553"/>
    </location>
</feature>
<dbReference type="KEGG" id="psey:GU243_18650"/>
<dbReference type="EMBL" id="CP047898">
    <property type="protein sequence ID" value="QHK21387.1"/>
    <property type="molecule type" value="Genomic_DNA"/>
</dbReference>
<dbReference type="InterPro" id="IPR018053">
    <property type="entry name" value="Glyco_hydro_32_AS"/>
</dbReference>
<dbReference type="InterPro" id="IPR001362">
    <property type="entry name" value="Glyco_hydro_32"/>
</dbReference>
<evidence type="ECO:0000259" key="6">
    <source>
        <dbReference type="Pfam" id="PF00251"/>
    </source>
</evidence>
<dbReference type="GO" id="GO:0004575">
    <property type="term" value="F:sucrose alpha-glucosidase activity"/>
    <property type="evidence" value="ECO:0007669"/>
    <property type="project" value="TreeGrafter"/>
</dbReference>
<dbReference type="SUPFAM" id="SSF49899">
    <property type="entry name" value="Concanavalin A-like lectins/glucanases"/>
    <property type="match status" value="1"/>
</dbReference>
<evidence type="ECO:0000313" key="9">
    <source>
        <dbReference type="Proteomes" id="UP000464186"/>
    </source>
</evidence>
<dbReference type="Gene3D" id="2.115.10.20">
    <property type="entry name" value="Glycosyl hydrolase domain, family 43"/>
    <property type="match status" value="1"/>
</dbReference>
<evidence type="ECO:0000256" key="3">
    <source>
        <dbReference type="ARBA" id="ARBA00023295"/>
    </source>
</evidence>
<dbReference type="CDD" id="cd18622">
    <property type="entry name" value="GH32_Inu-like"/>
    <property type="match status" value="1"/>
</dbReference>
<dbReference type="InterPro" id="IPR013189">
    <property type="entry name" value="Glyco_hydro_32_C"/>
</dbReference>
<evidence type="ECO:0000256" key="2">
    <source>
        <dbReference type="ARBA" id="ARBA00022801"/>
    </source>
</evidence>
<dbReference type="PANTHER" id="PTHR42800:SF1">
    <property type="entry name" value="EXOINULINASE INUD (AFU_ORTHOLOGUE AFUA_5G00480)"/>
    <property type="match status" value="1"/>
</dbReference>
<dbReference type="InterPro" id="IPR023296">
    <property type="entry name" value="Glyco_hydro_beta-prop_sf"/>
</dbReference>
<feature type="region of interest" description="Disordered" evidence="5">
    <location>
        <begin position="1"/>
        <end position="21"/>
    </location>
</feature>
<protein>
    <submittedName>
        <fullName evidence="8">Glycoside hydrolase family 32 protein</fullName>
    </submittedName>
</protein>
<dbReference type="InterPro" id="IPR013148">
    <property type="entry name" value="Glyco_hydro_32_N"/>
</dbReference>
<organism evidence="8 9">
    <name type="scientific">Pseudarthrobacter psychrotolerans</name>
    <dbReference type="NCBI Taxonomy" id="2697569"/>
    <lineage>
        <taxon>Bacteria</taxon>
        <taxon>Bacillati</taxon>
        <taxon>Actinomycetota</taxon>
        <taxon>Actinomycetes</taxon>
        <taxon>Micrococcales</taxon>
        <taxon>Micrococcaceae</taxon>
        <taxon>Pseudarthrobacter</taxon>
    </lineage>
</organism>
<name>A0A6P1NRJ2_9MICC</name>
<dbReference type="InterPro" id="IPR013320">
    <property type="entry name" value="ConA-like_dom_sf"/>
</dbReference>
<reference evidence="8 9" key="1">
    <citation type="submission" date="2020-01" db="EMBL/GenBank/DDBJ databases">
        <title>Pseudarthrobacter psychrotolerans sp. nov., isolated from antarctic soil.</title>
        <authorList>
            <person name="Shin Y."/>
            <person name="Park W."/>
        </authorList>
    </citation>
    <scope>NUCLEOTIDE SEQUENCE [LARGE SCALE GENOMIC DNA]</scope>
    <source>
        <strain evidence="8 9">YJ56</strain>
    </source>
</reference>
<dbReference type="PROSITE" id="PS00609">
    <property type="entry name" value="GLYCOSYL_HYDROL_F32"/>
    <property type="match status" value="1"/>
</dbReference>
<keyword evidence="3 4" id="KW-0326">Glycosidase</keyword>
<gene>
    <name evidence="8" type="ORF">GU243_18650</name>
</gene>
<evidence type="ECO:0000256" key="1">
    <source>
        <dbReference type="ARBA" id="ARBA00009902"/>
    </source>
</evidence>
<sequence length="560" mass="60137">MFFFTASRPHHGSSDRRRSGRPALSAVVALLLAVTAAGCTPDSQNHDGNPDAGNRPGEGSGQSAGTPSASEPWRPAAHLTPSKNWMNDPNGLVYEDGTYHAFYQYNPKGNDWGNMSWGHSTSTDLVHWVKEPVAMEATETEEIFSGSIVVDTGNTSGLGSKDQPAMVALYTSAYKDNAPLPKGSQAQSAAYSLDHGRTWKKYQGNPVVDLQPSSQNFRDPKVTWYEPGQYWVMTTVVADDHVVKIYKSKDLLHWDFLSDFSGVGAQGGLWEMPELLEVPVEGTNERRWVMLLSINPGGIAGGSGMQYFTGEFDGVTFRAEGASSPDAPLEDHQWVDYGADFYAATTISGAPGGKPVLFGWMGNWDYAQKMPTTPWRGAMAIPRELTLYAGSSSSNDDGGKPALRSSIAAVPAGVLSSGASAERQLIGADGSKPLGEDFSSRSQLLDVELTPDGDAEAGIELRGLKISYQAQSGTLTVDRSAAGTSNFSDKFSPYHQVRVPLVDGKLKLRILLDTSSVEVFAPESGAVITDLFLPDWPNTDASVFSEGGKAEFSLTGRKLS</sequence>
<evidence type="ECO:0000256" key="5">
    <source>
        <dbReference type="SAM" id="MobiDB-lite"/>
    </source>
</evidence>
<feature type="region of interest" description="Disordered" evidence="5">
    <location>
        <begin position="39"/>
        <end position="84"/>
    </location>
</feature>
<evidence type="ECO:0000256" key="4">
    <source>
        <dbReference type="RuleBase" id="RU362110"/>
    </source>
</evidence>
<dbReference type="GO" id="GO:0005987">
    <property type="term" value="P:sucrose catabolic process"/>
    <property type="evidence" value="ECO:0007669"/>
    <property type="project" value="TreeGrafter"/>
</dbReference>
<keyword evidence="2 4" id="KW-0378">Hydrolase</keyword>
<dbReference type="Gene3D" id="2.60.120.560">
    <property type="entry name" value="Exo-inulinase, domain 1"/>
    <property type="match status" value="1"/>
</dbReference>
<accession>A0A6P1NRJ2</accession>
<dbReference type="AlphaFoldDB" id="A0A6P1NRJ2"/>
<evidence type="ECO:0000313" key="8">
    <source>
        <dbReference type="EMBL" id="QHK21387.1"/>
    </source>
</evidence>
<dbReference type="PANTHER" id="PTHR42800">
    <property type="entry name" value="EXOINULINASE INUD (AFU_ORTHOLOGUE AFUA_5G00480)"/>
    <property type="match status" value="1"/>
</dbReference>
<dbReference type="Pfam" id="PF08244">
    <property type="entry name" value="Glyco_hydro_32C"/>
    <property type="match status" value="1"/>
</dbReference>
<feature type="domain" description="Glycosyl hydrolase family 32 N-terminal" evidence="6">
    <location>
        <begin position="78"/>
        <end position="388"/>
    </location>
</feature>
<dbReference type="SMART" id="SM00640">
    <property type="entry name" value="Glyco_32"/>
    <property type="match status" value="1"/>
</dbReference>
<dbReference type="Pfam" id="PF00251">
    <property type="entry name" value="Glyco_hydro_32N"/>
    <property type="match status" value="1"/>
</dbReference>
<proteinExistence type="inferred from homology"/>
<evidence type="ECO:0000259" key="7">
    <source>
        <dbReference type="Pfam" id="PF08244"/>
    </source>
</evidence>
<keyword evidence="9" id="KW-1185">Reference proteome</keyword>
<dbReference type="GO" id="GO:0005737">
    <property type="term" value="C:cytoplasm"/>
    <property type="evidence" value="ECO:0007669"/>
    <property type="project" value="TreeGrafter"/>
</dbReference>
<dbReference type="SUPFAM" id="SSF75005">
    <property type="entry name" value="Arabinanase/levansucrase/invertase"/>
    <property type="match status" value="1"/>
</dbReference>